<reference evidence="2" key="1">
    <citation type="submission" date="2022-11" db="UniProtKB">
        <authorList>
            <consortium name="WormBaseParasite"/>
        </authorList>
    </citation>
    <scope>IDENTIFICATION</scope>
</reference>
<dbReference type="WBParaSite" id="JU765_v2.g8105.t1">
    <property type="protein sequence ID" value="JU765_v2.g8105.t1"/>
    <property type="gene ID" value="JU765_v2.g8105"/>
</dbReference>
<evidence type="ECO:0000313" key="1">
    <source>
        <dbReference type="Proteomes" id="UP000887576"/>
    </source>
</evidence>
<name>A0AC34RLL5_9BILA</name>
<proteinExistence type="predicted"/>
<evidence type="ECO:0000313" key="2">
    <source>
        <dbReference type="WBParaSite" id="JU765_v2.g8105.t1"/>
    </source>
</evidence>
<organism evidence="1 2">
    <name type="scientific">Panagrolaimus sp. JU765</name>
    <dbReference type="NCBI Taxonomy" id="591449"/>
    <lineage>
        <taxon>Eukaryota</taxon>
        <taxon>Metazoa</taxon>
        <taxon>Ecdysozoa</taxon>
        <taxon>Nematoda</taxon>
        <taxon>Chromadorea</taxon>
        <taxon>Rhabditida</taxon>
        <taxon>Tylenchina</taxon>
        <taxon>Panagrolaimomorpha</taxon>
        <taxon>Panagrolaimoidea</taxon>
        <taxon>Panagrolaimidae</taxon>
        <taxon>Panagrolaimus</taxon>
    </lineage>
</organism>
<protein>
    <submittedName>
        <fullName evidence="2">WH1 domain-containing protein</fullName>
    </submittedName>
</protein>
<sequence length="168" mass="19167">MRQLAAATVDVLYYQSGTKSWIKPEGSSVESKSTEGRANLFLIQEYSAGYRIVAQRVTDNQPLLDQIIYKNFFYKVTQPTFHQWKSESKQVFGLIFINPDEAEEFSNIVQKAVLDVNSSINNNGGNIYQDPQLYGQQQQIYEKEPDSESIGSAGQMNYQQSQQTLYVK</sequence>
<accession>A0AC34RLL5</accession>
<dbReference type="Proteomes" id="UP000887576">
    <property type="component" value="Unplaced"/>
</dbReference>